<gene>
    <name evidence="2" type="ORF">HNQ47_001771</name>
</gene>
<feature type="transmembrane region" description="Helical" evidence="1">
    <location>
        <begin position="99"/>
        <end position="119"/>
    </location>
</feature>
<keyword evidence="1" id="KW-1133">Transmembrane helix</keyword>
<keyword evidence="1" id="KW-0472">Membrane</keyword>
<feature type="transmembrane region" description="Helical" evidence="1">
    <location>
        <begin position="28"/>
        <end position="45"/>
    </location>
</feature>
<dbReference type="Proteomes" id="UP000539953">
    <property type="component" value="Unassembled WGS sequence"/>
</dbReference>
<feature type="transmembrane region" description="Helical" evidence="1">
    <location>
        <begin position="413"/>
        <end position="431"/>
    </location>
</feature>
<dbReference type="NCBIfam" id="TIGR04370">
    <property type="entry name" value="glyco_rpt_poly"/>
    <property type="match status" value="1"/>
</dbReference>
<feature type="transmembrane region" description="Helical" evidence="1">
    <location>
        <begin position="162"/>
        <end position="180"/>
    </location>
</feature>
<proteinExistence type="predicted"/>
<feature type="transmembrane region" description="Helical" evidence="1">
    <location>
        <begin position="234"/>
        <end position="253"/>
    </location>
</feature>
<reference evidence="2 3" key="1">
    <citation type="submission" date="2020-08" db="EMBL/GenBank/DDBJ databases">
        <title>Genomic Encyclopedia of Type Strains, Phase IV (KMG-IV): sequencing the most valuable type-strain genomes for metagenomic binning, comparative biology and taxonomic classification.</title>
        <authorList>
            <person name="Goeker M."/>
        </authorList>
    </citation>
    <scope>NUCLEOTIDE SEQUENCE [LARGE SCALE GENOMIC DNA]</scope>
    <source>
        <strain evidence="2 3">DSM 25799</strain>
    </source>
</reference>
<dbReference type="EMBL" id="JACHHK010000007">
    <property type="protein sequence ID" value="MBB5183732.1"/>
    <property type="molecule type" value="Genomic_DNA"/>
</dbReference>
<feature type="transmembrane region" description="Helical" evidence="1">
    <location>
        <begin position="350"/>
        <end position="370"/>
    </location>
</feature>
<evidence type="ECO:0000313" key="2">
    <source>
        <dbReference type="EMBL" id="MBB5183732.1"/>
    </source>
</evidence>
<comment type="caution">
    <text evidence="2">The sequence shown here is derived from an EMBL/GenBank/DDBJ whole genome shotgun (WGS) entry which is preliminary data.</text>
</comment>
<dbReference type="AlphaFoldDB" id="A0A7W8CY33"/>
<keyword evidence="3" id="KW-1185">Reference proteome</keyword>
<evidence type="ECO:0000256" key="1">
    <source>
        <dbReference type="SAM" id="Phobius"/>
    </source>
</evidence>
<organism evidence="2 3">
    <name type="scientific">Catenisphaera adipataccumulans</name>
    <dbReference type="NCBI Taxonomy" id="700500"/>
    <lineage>
        <taxon>Bacteria</taxon>
        <taxon>Bacillati</taxon>
        <taxon>Bacillota</taxon>
        <taxon>Erysipelotrichia</taxon>
        <taxon>Erysipelotrichales</taxon>
        <taxon>Erysipelotrichaceae</taxon>
        <taxon>Catenisphaera</taxon>
    </lineage>
</organism>
<evidence type="ECO:0000313" key="3">
    <source>
        <dbReference type="Proteomes" id="UP000539953"/>
    </source>
</evidence>
<feature type="transmembrane region" description="Helical" evidence="1">
    <location>
        <begin position="57"/>
        <end position="79"/>
    </location>
</feature>
<accession>A0A7W8CY33</accession>
<feature type="transmembrane region" description="Helical" evidence="1">
    <location>
        <begin position="382"/>
        <end position="401"/>
    </location>
</feature>
<protein>
    <submittedName>
        <fullName evidence="2">Oligosaccharide repeat unit polymerase</fullName>
    </submittedName>
</protein>
<sequence>MIYLMFIIICILLYISYRWNNRNVIAPSFIFTLSFIPATLIACLYKSTWTLNLHINTFLVITGGILEFIIVCKIVQYAFNLTHETVGVHQNKFFIQNSIPNIITYAVLLICIFTLLISLKEELDWAGLPITSIVEASRKVDQTKFSNGDGLQFSNMTEQLRAFLTASTYFYGLLLANYFAENRKIKLSYLFILLCSIPSNLMLGSRGGLISLAICIFVYYLIILQKNKNKEQIITRKMFVAIFLIAIVCMILFKASGQLMQRSIDNRLTAFDYLAIYMGAEIKNLDLFLQEPRRISRIWGSQTFRSLVISIGKRIGWLHSKYKLDLPYRKVNGFNLGNVYTVFYPFIYDFGYVGCIILVALMAAISQIFFENVKNSKNSFSFFICFLIYGHVAASLIMSFFSNKFYEENFTFAMVKMIIIWILCYLIYYHTSSNKKIEKIFQERND</sequence>
<feature type="transmembrane region" description="Helical" evidence="1">
    <location>
        <begin position="200"/>
        <end position="222"/>
    </location>
</feature>
<name>A0A7W8CY33_9FIRM</name>
<keyword evidence="1" id="KW-0812">Transmembrane</keyword>
<dbReference type="RefSeq" id="WP_183329026.1">
    <property type="nucleotide sequence ID" value="NZ_JACHHK010000007.1"/>
</dbReference>